<dbReference type="InterPro" id="IPR003439">
    <property type="entry name" value="ABC_transporter-like_ATP-bd"/>
</dbReference>
<protein>
    <submittedName>
        <fullName evidence="9">ABC transporter ATP-binding protein</fullName>
    </submittedName>
</protein>
<evidence type="ECO:0000256" key="5">
    <source>
        <dbReference type="ARBA" id="ARBA00022741"/>
    </source>
</evidence>
<dbReference type="InterPro" id="IPR003593">
    <property type="entry name" value="AAA+_ATPase"/>
</dbReference>
<dbReference type="Pfam" id="PF08352">
    <property type="entry name" value="oligo_HPY"/>
    <property type="match status" value="2"/>
</dbReference>
<dbReference type="NCBIfam" id="TIGR01727">
    <property type="entry name" value="oligo_HPY"/>
    <property type="match status" value="1"/>
</dbReference>
<dbReference type="Proteomes" id="UP000749040">
    <property type="component" value="Unassembled WGS sequence"/>
</dbReference>
<sequence>MSAHDMPTPDTAPATATGPTTDALATAAAPVASVRGLTVSLRRQGVRSPVLRGIDLDIAPGEILGLVGESGSGKSVLAMTMLGLVPRSARPRITGTVHTAGTDMLHGSAAQLRAVRRTRLGVIFQDPMTSLNPTIRVGRQITEVTGDKGEAITLLGAVRVPEPAKRMRSFPHELSGGLRQRVMAAIALAGRPRLIVADEPTTALDVTVQAQLLTLLADLRDEFGCSVLFITHDLAVAAQITDRIAVLYQGRVAEIGRSAHLLRHPTHPYTAGLLGSRLSLSTPRGVALPTLPDDSVPVTERLRGCAYHTRCPLAVDRCATQQPPLEQVEDTGGQRACWRDSGAVSDVHDAVVPAGGLAAHAEPLGARAADPPGVAIEVRGLTCQFHTRSGFGPRHTVHALQGVDLDVRAGEALSVVGESGSGKSTLLRVIAGLTRPTGGSAVLRGTAQMVFQDAGSSLTPWLTVGDLLRERLRIAKVPPAAATGRVDTVLAAMGLPSSVLSVRPGELSGGQRQRVALARAVVVPPTVLLCDEPTSALDASLAASVLNLIREMRRELAMTVVFVTHDLAVARLMGDRIAVMAHGRLVEEGDAQDIVTAPADPRTRALLDAVPRIDGPADRPEATR</sequence>
<evidence type="ECO:0000256" key="4">
    <source>
        <dbReference type="ARBA" id="ARBA00022475"/>
    </source>
</evidence>
<name>A0ABS2TMJ9_9ACTN</name>
<dbReference type="EMBL" id="JADKYB010000003">
    <property type="protein sequence ID" value="MBM9504022.1"/>
    <property type="molecule type" value="Genomic_DNA"/>
</dbReference>
<dbReference type="InterPro" id="IPR013563">
    <property type="entry name" value="Oligopep_ABC_C"/>
</dbReference>
<evidence type="ECO:0000256" key="6">
    <source>
        <dbReference type="ARBA" id="ARBA00022840"/>
    </source>
</evidence>
<evidence type="ECO:0000256" key="1">
    <source>
        <dbReference type="ARBA" id="ARBA00004202"/>
    </source>
</evidence>
<reference evidence="9 10" key="1">
    <citation type="submission" date="2021-01" db="EMBL/GenBank/DDBJ databases">
        <title>Streptomyces acididurans sp. nov., isolated from a peat swamp forest soil.</title>
        <authorList>
            <person name="Chantavorakit T."/>
            <person name="Duangmal K."/>
        </authorList>
    </citation>
    <scope>NUCLEOTIDE SEQUENCE [LARGE SCALE GENOMIC DNA]</scope>
    <source>
        <strain evidence="9 10">KK5PA1</strain>
    </source>
</reference>
<evidence type="ECO:0000313" key="10">
    <source>
        <dbReference type="Proteomes" id="UP000749040"/>
    </source>
</evidence>
<dbReference type="InterPro" id="IPR050388">
    <property type="entry name" value="ABC_Ni/Peptide_Import"/>
</dbReference>
<keyword evidence="5" id="KW-0547">Nucleotide-binding</keyword>
<comment type="subcellular location">
    <subcellularLocation>
        <location evidence="1">Cell membrane</location>
        <topology evidence="1">Peripheral membrane protein</topology>
    </subcellularLocation>
</comment>
<evidence type="ECO:0000313" key="9">
    <source>
        <dbReference type="EMBL" id="MBM9504022.1"/>
    </source>
</evidence>
<dbReference type="CDD" id="cd03257">
    <property type="entry name" value="ABC_NikE_OppD_transporters"/>
    <property type="match status" value="2"/>
</dbReference>
<dbReference type="Pfam" id="PF00005">
    <property type="entry name" value="ABC_tran"/>
    <property type="match status" value="2"/>
</dbReference>
<evidence type="ECO:0000256" key="7">
    <source>
        <dbReference type="ARBA" id="ARBA00023136"/>
    </source>
</evidence>
<dbReference type="GO" id="GO:0005524">
    <property type="term" value="F:ATP binding"/>
    <property type="evidence" value="ECO:0007669"/>
    <property type="project" value="UniProtKB-KW"/>
</dbReference>
<organism evidence="9 10">
    <name type="scientific">Actinacidiphila acididurans</name>
    <dbReference type="NCBI Taxonomy" id="2784346"/>
    <lineage>
        <taxon>Bacteria</taxon>
        <taxon>Bacillati</taxon>
        <taxon>Actinomycetota</taxon>
        <taxon>Actinomycetes</taxon>
        <taxon>Kitasatosporales</taxon>
        <taxon>Streptomycetaceae</taxon>
        <taxon>Actinacidiphila</taxon>
    </lineage>
</organism>
<comment type="similarity">
    <text evidence="2">Belongs to the ABC transporter superfamily.</text>
</comment>
<keyword evidence="4" id="KW-1003">Cell membrane</keyword>
<dbReference type="PROSITE" id="PS00211">
    <property type="entry name" value="ABC_TRANSPORTER_1"/>
    <property type="match status" value="1"/>
</dbReference>
<feature type="domain" description="ABC transporter" evidence="8">
    <location>
        <begin position="34"/>
        <end position="274"/>
    </location>
</feature>
<evidence type="ECO:0000256" key="3">
    <source>
        <dbReference type="ARBA" id="ARBA00022448"/>
    </source>
</evidence>
<comment type="caution">
    <text evidence="9">The sequence shown here is derived from an EMBL/GenBank/DDBJ whole genome shotgun (WGS) entry which is preliminary data.</text>
</comment>
<dbReference type="SMART" id="SM00382">
    <property type="entry name" value="AAA"/>
    <property type="match status" value="2"/>
</dbReference>
<evidence type="ECO:0000259" key="8">
    <source>
        <dbReference type="PROSITE" id="PS50893"/>
    </source>
</evidence>
<dbReference type="PROSITE" id="PS50893">
    <property type="entry name" value="ABC_TRANSPORTER_2"/>
    <property type="match status" value="2"/>
</dbReference>
<evidence type="ECO:0000256" key="2">
    <source>
        <dbReference type="ARBA" id="ARBA00005417"/>
    </source>
</evidence>
<dbReference type="RefSeq" id="WP_205355918.1">
    <property type="nucleotide sequence ID" value="NZ_JADKYB010000003.1"/>
</dbReference>
<keyword evidence="7" id="KW-0472">Membrane</keyword>
<dbReference type="PANTHER" id="PTHR43297">
    <property type="entry name" value="OLIGOPEPTIDE TRANSPORT ATP-BINDING PROTEIN APPD"/>
    <property type="match status" value="1"/>
</dbReference>
<feature type="domain" description="ABC transporter" evidence="8">
    <location>
        <begin position="376"/>
        <end position="607"/>
    </location>
</feature>
<keyword evidence="6 9" id="KW-0067">ATP-binding</keyword>
<gene>
    <name evidence="9" type="ORF">ITX44_05615</name>
</gene>
<keyword evidence="3" id="KW-0813">Transport</keyword>
<dbReference type="InterPro" id="IPR027417">
    <property type="entry name" value="P-loop_NTPase"/>
</dbReference>
<dbReference type="InterPro" id="IPR017871">
    <property type="entry name" value="ABC_transporter-like_CS"/>
</dbReference>
<dbReference type="PANTHER" id="PTHR43297:SF2">
    <property type="entry name" value="DIPEPTIDE TRANSPORT ATP-BINDING PROTEIN DPPD"/>
    <property type="match status" value="1"/>
</dbReference>
<dbReference type="SUPFAM" id="SSF52540">
    <property type="entry name" value="P-loop containing nucleoside triphosphate hydrolases"/>
    <property type="match status" value="2"/>
</dbReference>
<keyword evidence="10" id="KW-1185">Reference proteome</keyword>
<accession>A0ABS2TMJ9</accession>
<dbReference type="Gene3D" id="3.40.50.300">
    <property type="entry name" value="P-loop containing nucleotide triphosphate hydrolases"/>
    <property type="match status" value="2"/>
</dbReference>
<proteinExistence type="inferred from homology"/>